<comment type="caution">
    <text evidence="4">The sequence shown here is derived from an EMBL/GenBank/DDBJ whole genome shotgun (WGS) entry which is preliminary data.</text>
</comment>
<dbReference type="InterPro" id="IPR023635">
    <property type="entry name" value="Peptide_deformylase"/>
</dbReference>
<dbReference type="EMBL" id="JACRSO010000002">
    <property type="protein sequence ID" value="MBC8528793.1"/>
    <property type="molecule type" value="Genomic_DNA"/>
</dbReference>
<reference evidence="4" key="1">
    <citation type="submission" date="2020-08" db="EMBL/GenBank/DDBJ databases">
        <title>Genome public.</title>
        <authorList>
            <person name="Liu C."/>
            <person name="Sun Q."/>
        </authorList>
    </citation>
    <scope>NUCLEOTIDE SEQUENCE</scope>
    <source>
        <strain evidence="4">NSJ-44</strain>
    </source>
</reference>
<dbReference type="Proteomes" id="UP000654279">
    <property type="component" value="Unassembled WGS sequence"/>
</dbReference>
<evidence type="ECO:0000256" key="2">
    <source>
        <dbReference type="ARBA" id="ARBA00023004"/>
    </source>
</evidence>
<dbReference type="SUPFAM" id="SSF56420">
    <property type="entry name" value="Peptide deformylase"/>
    <property type="match status" value="1"/>
</dbReference>
<dbReference type="PRINTS" id="PR01576">
    <property type="entry name" value="PDEFORMYLASE"/>
</dbReference>
<dbReference type="NCBIfam" id="TIGR00079">
    <property type="entry name" value="pept_deformyl"/>
    <property type="match status" value="1"/>
</dbReference>
<comment type="similarity">
    <text evidence="1 3">Belongs to the polypeptide deformylase family.</text>
</comment>
<dbReference type="HAMAP" id="MF_00163">
    <property type="entry name" value="Pep_deformylase"/>
    <property type="match status" value="1"/>
</dbReference>
<sequence>MAIRSIVFEGDALLRKKSRIVTDFNDRLHALLDDMAETMAAADGVGLAAPQVGILRRAVVIDVGEGVIELINPEIVATEGEQDGPEGCLSVPERQGMVIRPMKVRVKAQDRNGNWFELEGEELLARACCHEIDHLDGVLFIDKMYQECSFEEENTQEEQGE</sequence>
<name>A0A926D051_9FIRM</name>
<comment type="function">
    <text evidence="3">Removes the formyl group from the N-terminal Met of newly synthesized proteins. Requires at least a dipeptide for an efficient rate of reaction. N-terminal L-methionine is a prerequisite for activity but the enzyme has broad specificity at other positions.</text>
</comment>
<feature type="binding site" evidence="3">
    <location>
        <position position="88"/>
    </location>
    <ligand>
        <name>Fe cation</name>
        <dbReference type="ChEBI" id="CHEBI:24875"/>
    </ligand>
</feature>
<dbReference type="PANTHER" id="PTHR10458:SF22">
    <property type="entry name" value="PEPTIDE DEFORMYLASE"/>
    <property type="match status" value="1"/>
</dbReference>
<accession>A0A926D051</accession>
<evidence type="ECO:0000256" key="1">
    <source>
        <dbReference type="ARBA" id="ARBA00010759"/>
    </source>
</evidence>
<keyword evidence="3" id="KW-0479">Metal-binding</keyword>
<feature type="binding site" evidence="3">
    <location>
        <position position="130"/>
    </location>
    <ligand>
        <name>Fe cation</name>
        <dbReference type="ChEBI" id="CHEBI:24875"/>
    </ligand>
</feature>
<dbReference type="GO" id="GO:0042586">
    <property type="term" value="F:peptide deformylase activity"/>
    <property type="evidence" value="ECO:0007669"/>
    <property type="project" value="UniProtKB-UniRule"/>
</dbReference>
<dbReference type="GO" id="GO:0046872">
    <property type="term" value="F:metal ion binding"/>
    <property type="evidence" value="ECO:0007669"/>
    <property type="project" value="UniProtKB-KW"/>
</dbReference>
<keyword evidence="3" id="KW-0648">Protein biosynthesis</keyword>
<gene>
    <name evidence="3 4" type="primary">def</name>
    <name evidence="4" type="ORF">H8699_05040</name>
</gene>
<dbReference type="Gene3D" id="3.90.45.10">
    <property type="entry name" value="Peptide deformylase"/>
    <property type="match status" value="1"/>
</dbReference>
<dbReference type="NCBIfam" id="NF001159">
    <property type="entry name" value="PRK00150.1-3"/>
    <property type="match status" value="1"/>
</dbReference>
<keyword evidence="5" id="KW-1185">Reference proteome</keyword>
<dbReference type="RefSeq" id="WP_147517951.1">
    <property type="nucleotide sequence ID" value="NZ_JACRSO010000002.1"/>
</dbReference>
<dbReference type="AlphaFoldDB" id="A0A926D051"/>
<evidence type="ECO:0000313" key="5">
    <source>
        <dbReference type="Proteomes" id="UP000654279"/>
    </source>
</evidence>
<keyword evidence="3 4" id="KW-0378">Hydrolase</keyword>
<comment type="cofactor">
    <cofactor evidence="3">
        <name>Fe(2+)</name>
        <dbReference type="ChEBI" id="CHEBI:29033"/>
    </cofactor>
    <text evidence="3">Binds 1 Fe(2+) ion.</text>
</comment>
<dbReference type="GO" id="GO:0006412">
    <property type="term" value="P:translation"/>
    <property type="evidence" value="ECO:0007669"/>
    <property type="project" value="UniProtKB-UniRule"/>
</dbReference>
<feature type="active site" evidence="3">
    <location>
        <position position="131"/>
    </location>
</feature>
<dbReference type="Pfam" id="PF01327">
    <property type="entry name" value="Pep_deformylase"/>
    <property type="match status" value="1"/>
</dbReference>
<proteinExistence type="inferred from homology"/>
<organism evidence="4 5">
    <name type="scientific">Luoshenia tenuis</name>
    <dbReference type="NCBI Taxonomy" id="2763654"/>
    <lineage>
        <taxon>Bacteria</taxon>
        <taxon>Bacillati</taxon>
        <taxon>Bacillota</taxon>
        <taxon>Clostridia</taxon>
        <taxon>Christensenellales</taxon>
        <taxon>Christensenellaceae</taxon>
        <taxon>Luoshenia</taxon>
    </lineage>
</organism>
<keyword evidence="2 3" id="KW-0408">Iron</keyword>
<dbReference type="InterPro" id="IPR036821">
    <property type="entry name" value="Peptide_deformylase_sf"/>
</dbReference>
<comment type="catalytic activity">
    <reaction evidence="3">
        <text>N-terminal N-formyl-L-methionyl-[peptide] + H2O = N-terminal L-methionyl-[peptide] + formate</text>
        <dbReference type="Rhea" id="RHEA:24420"/>
        <dbReference type="Rhea" id="RHEA-COMP:10639"/>
        <dbReference type="Rhea" id="RHEA-COMP:10640"/>
        <dbReference type="ChEBI" id="CHEBI:15377"/>
        <dbReference type="ChEBI" id="CHEBI:15740"/>
        <dbReference type="ChEBI" id="CHEBI:49298"/>
        <dbReference type="ChEBI" id="CHEBI:64731"/>
        <dbReference type="EC" id="3.5.1.88"/>
    </reaction>
</comment>
<feature type="binding site" evidence="3">
    <location>
        <position position="134"/>
    </location>
    <ligand>
        <name>Fe cation</name>
        <dbReference type="ChEBI" id="CHEBI:24875"/>
    </ligand>
</feature>
<dbReference type="EC" id="3.5.1.88" evidence="3"/>
<dbReference type="CDD" id="cd00487">
    <property type="entry name" value="Pep_deformylase"/>
    <property type="match status" value="1"/>
</dbReference>
<dbReference type="PANTHER" id="PTHR10458">
    <property type="entry name" value="PEPTIDE DEFORMYLASE"/>
    <property type="match status" value="1"/>
</dbReference>
<evidence type="ECO:0000256" key="3">
    <source>
        <dbReference type="HAMAP-Rule" id="MF_00163"/>
    </source>
</evidence>
<evidence type="ECO:0000313" key="4">
    <source>
        <dbReference type="EMBL" id="MBC8528793.1"/>
    </source>
</evidence>
<protein>
    <recommendedName>
        <fullName evidence="3">Peptide deformylase</fullName>
        <shortName evidence="3">PDF</shortName>
        <ecNumber evidence="3">3.5.1.88</ecNumber>
    </recommendedName>
    <alternativeName>
        <fullName evidence="3">Polypeptide deformylase</fullName>
    </alternativeName>
</protein>
<dbReference type="PIRSF" id="PIRSF004749">
    <property type="entry name" value="Pep_def"/>
    <property type="match status" value="1"/>
</dbReference>